<keyword evidence="2" id="KW-0521">NADP</keyword>
<dbReference type="Gene3D" id="3.40.50.720">
    <property type="entry name" value="NAD(P)-binding Rossmann-like Domain"/>
    <property type="match status" value="1"/>
</dbReference>
<reference evidence="5" key="1">
    <citation type="submission" date="2016-10" db="EMBL/GenBank/DDBJ databases">
        <authorList>
            <person name="Varghese N."/>
            <person name="Submissions S."/>
        </authorList>
    </citation>
    <scope>NUCLEOTIDE SEQUENCE [LARGE SCALE GENOMIC DNA]</scope>
    <source>
        <strain evidence="5">BL36</strain>
    </source>
</reference>
<evidence type="ECO:0000313" key="4">
    <source>
        <dbReference type="EMBL" id="SFM78917.1"/>
    </source>
</evidence>
<dbReference type="CDD" id="cd05251">
    <property type="entry name" value="NmrA_like_SDR_a"/>
    <property type="match status" value="1"/>
</dbReference>
<evidence type="ECO:0000259" key="3">
    <source>
        <dbReference type="Pfam" id="PF05368"/>
    </source>
</evidence>
<dbReference type="RefSeq" id="WP_092046364.1">
    <property type="nucleotide sequence ID" value="NZ_FOTK01000057.1"/>
</dbReference>
<evidence type="ECO:0000256" key="1">
    <source>
        <dbReference type="ARBA" id="ARBA00006328"/>
    </source>
</evidence>
<dbReference type="SUPFAM" id="SSF51735">
    <property type="entry name" value="NAD(P)-binding Rossmann-fold domains"/>
    <property type="match status" value="1"/>
</dbReference>
<feature type="domain" description="NmrA-like" evidence="3">
    <location>
        <begin position="9"/>
        <end position="275"/>
    </location>
</feature>
<gene>
    <name evidence="4" type="ORF">SAMN05192568_10574</name>
</gene>
<dbReference type="InterPro" id="IPR036291">
    <property type="entry name" value="NAD(P)-bd_dom_sf"/>
</dbReference>
<dbReference type="OrthoDB" id="9794300at2"/>
<comment type="similarity">
    <text evidence="1">Belongs to the NmrA-type oxidoreductase family.</text>
</comment>
<dbReference type="STRING" id="582667.SAMN05192568_10574"/>
<dbReference type="Proteomes" id="UP000199048">
    <property type="component" value="Unassembled WGS sequence"/>
</dbReference>
<protein>
    <submittedName>
        <fullName evidence="4">Uncharacterized conserved protein YbjT, contains NAD(P)-binding and DUF2867 domains</fullName>
    </submittedName>
</protein>
<dbReference type="InterPro" id="IPR051164">
    <property type="entry name" value="NmrA-like_oxidored"/>
</dbReference>
<name>A0A1I4TQU5_9HYPH</name>
<dbReference type="PANTHER" id="PTHR42748">
    <property type="entry name" value="NITROGEN METABOLITE REPRESSION PROTEIN NMRA FAMILY MEMBER"/>
    <property type="match status" value="1"/>
</dbReference>
<dbReference type="InterPro" id="IPR008030">
    <property type="entry name" value="NmrA-like"/>
</dbReference>
<evidence type="ECO:0000256" key="2">
    <source>
        <dbReference type="ARBA" id="ARBA00022857"/>
    </source>
</evidence>
<organism evidence="4 5">
    <name type="scientific">Methylobacterium pseudosasicola</name>
    <dbReference type="NCBI Taxonomy" id="582667"/>
    <lineage>
        <taxon>Bacteria</taxon>
        <taxon>Pseudomonadati</taxon>
        <taxon>Pseudomonadota</taxon>
        <taxon>Alphaproteobacteria</taxon>
        <taxon>Hyphomicrobiales</taxon>
        <taxon>Methylobacteriaceae</taxon>
        <taxon>Methylobacterium</taxon>
    </lineage>
</organism>
<dbReference type="PANTHER" id="PTHR42748:SF7">
    <property type="entry name" value="NMRA LIKE REDOX SENSOR 1-RELATED"/>
    <property type="match status" value="1"/>
</dbReference>
<dbReference type="Pfam" id="PF05368">
    <property type="entry name" value="NmrA"/>
    <property type="match status" value="1"/>
</dbReference>
<keyword evidence="5" id="KW-1185">Reference proteome</keyword>
<dbReference type="EMBL" id="FOTK01000057">
    <property type="protein sequence ID" value="SFM78917.1"/>
    <property type="molecule type" value="Genomic_DNA"/>
</dbReference>
<dbReference type="AlphaFoldDB" id="A0A1I4TQU5"/>
<accession>A0A1I4TQU5</accession>
<proteinExistence type="inferred from homology"/>
<sequence length="309" mass="33152">MSNTAVRPILVAGATGKQGGSVVRALLQAGRPVRALTRDPASAAGQALAAHGVEVVKGDFNDPASLDTAMAGIGGVFSVQMGSHPGDPETEIVTGRALIEAAHRAGVDTVVHTSVARAGDQKNFVGWDEGRWEPLYWNNKSAVNDMVKTQGFRHWTILKPAMIMEDIVPPMADVMYPSLRERGRFETAIAADTGMDWIAAQDIGAFAAAAFADPERFHGHEIDLAAEIFTMPEVAAKITEATGKPVSAVTLSKEEVLASSPYGELGYKHESWNNVEGYKVDLDAVRSWGVPLTTLDQFIQQNRDKFVLG</sequence>
<evidence type="ECO:0000313" key="5">
    <source>
        <dbReference type="Proteomes" id="UP000199048"/>
    </source>
</evidence>
<dbReference type="Gene3D" id="3.90.25.10">
    <property type="entry name" value="UDP-galactose 4-epimerase, domain 1"/>
    <property type="match status" value="1"/>
</dbReference>